<dbReference type="InterPro" id="IPR011282">
    <property type="entry name" value="2am3keto_CoA_ligase"/>
</dbReference>
<dbReference type="Pfam" id="PF00155">
    <property type="entry name" value="Aminotran_1_2"/>
    <property type="match status" value="1"/>
</dbReference>
<evidence type="ECO:0000256" key="1">
    <source>
        <dbReference type="ARBA" id="ARBA00008392"/>
    </source>
</evidence>
<evidence type="ECO:0000256" key="2">
    <source>
        <dbReference type="ARBA" id="ARBA00022679"/>
    </source>
</evidence>
<keyword evidence="2 5" id="KW-0808">Transferase</keyword>
<dbReference type="InterPro" id="IPR001917">
    <property type="entry name" value="Aminotrans_II_pyridoxalP_BS"/>
</dbReference>
<comment type="subunit">
    <text evidence="5">Homodimer.</text>
</comment>
<dbReference type="EMBL" id="JBEWSZ010000020">
    <property type="protein sequence ID" value="MET2833034.1"/>
    <property type="molecule type" value="Genomic_DNA"/>
</dbReference>
<protein>
    <recommendedName>
        <fullName evidence="5">2-amino-3-ketobutyrate coenzyme A ligase</fullName>
        <shortName evidence="5">AKB ligase</shortName>
        <ecNumber evidence="5">2.3.1.29</ecNumber>
    </recommendedName>
    <alternativeName>
        <fullName evidence="5">Glycine acetyltransferase</fullName>
    </alternativeName>
</protein>
<dbReference type="InterPro" id="IPR015424">
    <property type="entry name" value="PyrdxlP-dep_Trfase"/>
</dbReference>
<dbReference type="CDD" id="cd06454">
    <property type="entry name" value="KBL_like"/>
    <property type="match status" value="1"/>
</dbReference>
<feature type="domain" description="Aminotransferase class I/classII large" evidence="6">
    <location>
        <begin position="43"/>
        <end position="385"/>
    </location>
</feature>
<dbReference type="RefSeq" id="WP_354465267.1">
    <property type="nucleotide sequence ID" value="NZ_JBEWSZ010000020.1"/>
</dbReference>
<feature type="binding site" description="in other chain" evidence="5">
    <location>
        <begin position="239"/>
        <end position="242"/>
    </location>
    <ligand>
        <name>pyridoxal 5'-phosphate</name>
        <dbReference type="ChEBI" id="CHEBI:597326"/>
        <note>ligand shared between dimeric partners</note>
    </ligand>
</feature>
<comment type="cofactor">
    <cofactor evidence="5">
        <name>pyridoxal 5'-phosphate</name>
        <dbReference type="ChEBI" id="CHEBI:597326"/>
    </cofactor>
    <text evidence="5">Binds 1 pyridoxal phosphate per subunit.</text>
</comment>
<dbReference type="Gene3D" id="3.40.640.10">
    <property type="entry name" value="Type I PLP-dependent aspartate aminotransferase-like (Major domain)"/>
    <property type="match status" value="1"/>
</dbReference>
<feature type="modified residue" description="N6-(pyridoxal phosphate)lysine" evidence="5">
    <location>
        <position position="242"/>
    </location>
</feature>
<dbReference type="PANTHER" id="PTHR13693:SF102">
    <property type="entry name" value="2-AMINO-3-KETOBUTYRATE COENZYME A LIGASE, MITOCHONDRIAL"/>
    <property type="match status" value="1"/>
</dbReference>
<dbReference type="InterPro" id="IPR050087">
    <property type="entry name" value="AON_synthase_class-II"/>
</dbReference>
<evidence type="ECO:0000256" key="4">
    <source>
        <dbReference type="ARBA" id="ARBA00023315"/>
    </source>
</evidence>
<gene>
    <name evidence="5" type="primary">kbl</name>
    <name evidence="7" type="ORF">ABVQ20_39725</name>
</gene>
<keyword evidence="8" id="KW-1185">Reference proteome</keyword>
<dbReference type="InterPro" id="IPR015422">
    <property type="entry name" value="PyrdxlP-dep_Trfase_small"/>
</dbReference>
<comment type="caution">
    <text evidence="7">The sequence shown here is derived from an EMBL/GenBank/DDBJ whole genome shotgun (WGS) entry which is preliminary data.</text>
</comment>
<dbReference type="SUPFAM" id="SSF53383">
    <property type="entry name" value="PLP-dependent transferases"/>
    <property type="match status" value="1"/>
</dbReference>
<dbReference type="PANTHER" id="PTHR13693">
    <property type="entry name" value="CLASS II AMINOTRANSFERASE/8-AMINO-7-OXONONANOATE SYNTHASE"/>
    <property type="match status" value="1"/>
</dbReference>
<evidence type="ECO:0000313" key="7">
    <source>
        <dbReference type="EMBL" id="MET2833034.1"/>
    </source>
</evidence>
<organism evidence="7 8">
    <name type="scientific">Mesorhizobium shangrilense</name>
    <dbReference type="NCBI Taxonomy" id="460060"/>
    <lineage>
        <taxon>Bacteria</taxon>
        <taxon>Pseudomonadati</taxon>
        <taxon>Pseudomonadota</taxon>
        <taxon>Alphaproteobacteria</taxon>
        <taxon>Hyphomicrobiales</taxon>
        <taxon>Phyllobacteriaceae</taxon>
        <taxon>Mesorhizobium</taxon>
    </lineage>
</organism>
<dbReference type="GO" id="GO:0008890">
    <property type="term" value="F:glycine C-acetyltransferase activity"/>
    <property type="evidence" value="ECO:0007669"/>
    <property type="project" value="UniProtKB-EC"/>
</dbReference>
<feature type="binding site" description="in other chain" evidence="5">
    <location>
        <position position="183"/>
    </location>
    <ligand>
        <name>pyridoxal 5'-phosphate</name>
        <dbReference type="ChEBI" id="CHEBI:597326"/>
        <note>ligand shared between dimeric partners</note>
    </ligand>
</feature>
<evidence type="ECO:0000256" key="3">
    <source>
        <dbReference type="ARBA" id="ARBA00022898"/>
    </source>
</evidence>
<sequence>MKNAFSAYLSAELAGLKSAGLYKSERVIASTQSSKIELANGSEVLNFCANNYLGLADNEDLRDAAKAALDRCGYGMASVRFICGTQEEHKRLEGTISRFLGMEDTILYSSCFDANAGLFETLFGEEDAIISDALNHASIITGIRLSKAKCFRYANNDMVALKEELKKAEGSRFKLIATDGVFSMDGMIADLKGICDLAEKYGGMVVVDDSHAVGFVGRHGRGSAEHCGVEGRIDIITGTLGKALGGASGGYTSGRREVIDWLRQRSRPYLFSNTLMPAIAGASLKVFDLIEQGDALREKLYANADRFRSKMSKAGFTLAGANHPTIPVMLGDATLAQAMAEELLQRGIYVVGFSFPVVPRGHARIRTQMSAAHSEADIDRAVEAFIEVGRDMRVV</sequence>
<feature type="binding site" evidence="5">
    <location>
        <position position="136"/>
    </location>
    <ligand>
        <name>substrate</name>
    </ligand>
</feature>
<evidence type="ECO:0000259" key="6">
    <source>
        <dbReference type="Pfam" id="PF00155"/>
    </source>
</evidence>
<keyword evidence="3 5" id="KW-0663">Pyridoxal phosphate</keyword>
<evidence type="ECO:0000313" key="8">
    <source>
        <dbReference type="Proteomes" id="UP001548832"/>
    </source>
</evidence>
<dbReference type="EC" id="2.3.1.29" evidence="5"/>
<keyword evidence="4 5" id="KW-0012">Acyltransferase</keyword>
<dbReference type="InterPro" id="IPR004839">
    <property type="entry name" value="Aminotransferase_I/II_large"/>
</dbReference>
<name>A0ABV2DSJ3_9HYPH</name>
<dbReference type="Gene3D" id="3.90.1150.10">
    <property type="entry name" value="Aspartate Aminotransferase, domain 1"/>
    <property type="match status" value="1"/>
</dbReference>
<comment type="pathway">
    <text evidence="5">Amino-acid degradation; L-threonine degradation via oxydo-reductase pathway; glycine from L-threonine: step 2/2.</text>
</comment>
<proteinExistence type="inferred from homology"/>
<accession>A0ABV2DSJ3</accession>
<feature type="binding site" description="in other chain" evidence="5">
    <location>
        <begin position="111"/>
        <end position="112"/>
    </location>
    <ligand>
        <name>pyridoxal 5'-phosphate</name>
        <dbReference type="ChEBI" id="CHEBI:597326"/>
        <note>ligand shared between dimeric partners</note>
    </ligand>
</feature>
<feature type="binding site" evidence="5">
    <location>
        <begin position="272"/>
        <end position="273"/>
    </location>
    <ligand>
        <name>pyridoxal 5'-phosphate</name>
        <dbReference type="ChEBI" id="CHEBI:597326"/>
        <note>ligand shared between dimeric partners</note>
    </ligand>
</feature>
<feature type="binding site" evidence="5">
    <location>
        <position position="366"/>
    </location>
    <ligand>
        <name>substrate</name>
    </ligand>
</feature>
<dbReference type="HAMAP" id="MF_00985">
    <property type="entry name" value="2am3keto_CoA_ligase"/>
    <property type="match status" value="1"/>
</dbReference>
<dbReference type="Proteomes" id="UP001548832">
    <property type="component" value="Unassembled WGS sequence"/>
</dbReference>
<comment type="function">
    <text evidence="5">Catalyzes the cleavage of 2-amino-3-ketobutyrate to glycine and acetyl-CoA.</text>
</comment>
<comment type="catalytic activity">
    <reaction evidence="5">
        <text>glycine + acetyl-CoA = (2S)-2-amino-3-oxobutanoate + CoA</text>
        <dbReference type="Rhea" id="RHEA:20736"/>
        <dbReference type="ChEBI" id="CHEBI:57287"/>
        <dbReference type="ChEBI" id="CHEBI:57288"/>
        <dbReference type="ChEBI" id="CHEBI:57305"/>
        <dbReference type="ChEBI" id="CHEBI:78948"/>
        <dbReference type="EC" id="2.3.1.29"/>
    </reaction>
</comment>
<dbReference type="NCBIfam" id="TIGR01822">
    <property type="entry name" value="2am3keto_CoA"/>
    <property type="match status" value="1"/>
</dbReference>
<dbReference type="PROSITE" id="PS00599">
    <property type="entry name" value="AA_TRANSFER_CLASS_2"/>
    <property type="match status" value="1"/>
</dbReference>
<comment type="similarity">
    <text evidence="1 5">Belongs to the class-II pyridoxal-phosphate-dependent aminotransferase family.</text>
</comment>
<evidence type="ECO:0000256" key="5">
    <source>
        <dbReference type="HAMAP-Rule" id="MF_00985"/>
    </source>
</evidence>
<feature type="binding site" description="in other chain" evidence="5">
    <location>
        <begin position="208"/>
        <end position="211"/>
    </location>
    <ligand>
        <name>pyridoxal 5'-phosphate</name>
        <dbReference type="ChEBI" id="CHEBI:597326"/>
        <note>ligand shared between dimeric partners</note>
    </ligand>
</feature>
<dbReference type="InterPro" id="IPR015421">
    <property type="entry name" value="PyrdxlP-dep_Trfase_major"/>
</dbReference>
<dbReference type="NCBIfam" id="NF005394">
    <property type="entry name" value="PRK06939.1"/>
    <property type="match status" value="1"/>
</dbReference>
<reference evidence="7 8" key="1">
    <citation type="submission" date="2024-06" db="EMBL/GenBank/DDBJ databases">
        <authorList>
            <person name="Kim D.-U."/>
        </authorList>
    </citation>
    <scope>NUCLEOTIDE SEQUENCE [LARGE SCALE GENOMIC DNA]</scope>
    <source>
        <strain evidence="7 8">KACC15460</strain>
    </source>
</reference>